<feature type="region of interest" description="Disordered" evidence="1">
    <location>
        <begin position="102"/>
        <end position="157"/>
    </location>
</feature>
<dbReference type="STRING" id="288705.RSal33209_0242"/>
<keyword evidence="2" id="KW-0472">Membrane</keyword>
<feature type="transmembrane region" description="Helical" evidence="2">
    <location>
        <begin position="15"/>
        <end position="36"/>
    </location>
</feature>
<gene>
    <name evidence="3" type="ordered locus">RSal33209_0242</name>
</gene>
<dbReference type="KEGG" id="rsa:RSal33209_0242"/>
<keyword evidence="2" id="KW-1133">Transmembrane helix</keyword>
<feature type="compositionally biased region" description="Low complexity" evidence="1">
    <location>
        <begin position="104"/>
        <end position="157"/>
    </location>
</feature>
<protein>
    <submittedName>
        <fullName evidence="3">Hypothetical membrane protein</fullName>
    </submittedName>
</protein>
<dbReference type="EMBL" id="CP000910">
    <property type="protein sequence ID" value="ABY21998.1"/>
    <property type="molecule type" value="Genomic_DNA"/>
</dbReference>
<dbReference type="RefSeq" id="WP_012243706.1">
    <property type="nucleotide sequence ID" value="NC_010168.1"/>
</dbReference>
<keyword evidence="4" id="KW-1185">Reference proteome</keyword>
<sequence>MFSTVLPAFRMTDDFTNLMILALFIFGALMVISALLPKIPVGGRVAGILLGLGFIGYGIYVNLPSTRTVWVGLPLLIVPVVVRVSNISASVKGRKLVVQSVDHGPQGYYPPQQQYPNQAAPQFQGQNQPQNPAPQGYQTPQAQQPPQQYQQPTDPTV</sequence>
<accession>A9WLT3</accession>
<evidence type="ECO:0000313" key="4">
    <source>
        <dbReference type="Proteomes" id="UP000002007"/>
    </source>
</evidence>
<feature type="transmembrane region" description="Helical" evidence="2">
    <location>
        <begin position="69"/>
        <end position="86"/>
    </location>
</feature>
<evidence type="ECO:0000313" key="3">
    <source>
        <dbReference type="EMBL" id="ABY21998.1"/>
    </source>
</evidence>
<evidence type="ECO:0000256" key="2">
    <source>
        <dbReference type="SAM" id="Phobius"/>
    </source>
</evidence>
<reference evidence="4" key="1">
    <citation type="journal article" date="2008" name="J. Bacteriol.">
        <title>Genome sequence of the fish pathogen Renibacterium salmoninarum suggests reductive evolution away from an environmental Arthrobacter ancestor.</title>
        <authorList>
            <person name="Wiens G.D."/>
            <person name="Rockey D.D."/>
            <person name="Wu Z."/>
            <person name="Chang J."/>
            <person name="Levy R."/>
            <person name="Crane S."/>
            <person name="Chen D.S."/>
            <person name="Capri G.R."/>
            <person name="Burnett J.R."/>
            <person name="Sudheesh P.S."/>
            <person name="Schipma M.J."/>
            <person name="Burd H."/>
            <person name="Bhattacharyya A."/>
            <person name="Rhodes L.D."/>
            <person name="Kaul R."/>
            <person name="Strom M.S."/>
        </authorList>
    </citation>
    <scope>NUCLEOTIDE SEQUENCE [LARGE SCALE GENOMIC DNA]</scope>
    <source>
        <strain evidence="4">ATCC 33209 / DSM 20767 / JCM 11484 / NBRC 15589 / NCIMB 2235</strain>
    </source>
</reference>
<keyword evidence="2" id="KW-0812">Transmembrane</keyword>
<evidence type="ECO:0000256" key="1">
    <source>
        <dbReference type="SAM" id="MobiDB-lite"/>
    </source>
</evidence>
<proteinExistence type="predicted"/>
<dbReference type="Proteomes" id="UP000002007">
    <property type="component" value="Chromosome"/>
</dbReference>
<organism evidence="3 4">
    <name type="scientific">Renibacterium salmoninarum (strain ATCC 33209 / DSM 20767 / JCM 11484 / NBRC 15589 / NCIMB 2235)</name>
    <dbReference type="NCBI Taxonomy" id="288705"/>
    <lineage>
        <taxon>Bacteria</taxon>
        <taxon>Bacillati</taxon>
        <taxon>Actinomycetota</taxon>
        <taxon>Actinomycetes</taxon>
        <taxon>Micrococcales</taxon>
        <taxon>Micrococcaceae</taxon>
        <taxon>Renibacterium</taxon>
    </lineage>
</organism>
<name>A9WLT3_RENSM</name>
<dbReference type="AlphaFoldDB" id="A9WLT3"/>
<dbReference type="HOGENOM" id="CLU_1676436_0_0_11"/>
<feature type="transmembrane region" description="Helical" evidence="2">
    <location>
        <begin position="45"/>
        <end position="63"/>
    </location>
</feature>